<protein>
    <submittedName>
        <fullName evidence="2">DUF3244 domain-containing protein</fullName>
    </submittedName>
</protein>
<reference evidence="2 3" key="1">
    <citation type="submission" date="2019-04" db="EMBL/GenBank/DDBJ databases">
        <title>Microbes associate with the intestines of laboratory mice.</title>
        <authorList>
            <person name="Navarre W."/>
            <person name="Wong E."/>
            <person name="Huang K."/>
            <person name="Tropini C."/>
            <person name="Ng K."/>
            <person name="Yu B."/>
        </authorList>
    </citation>
    <scope>NUCLEOTIDE SEQUENCE [LARGE SCALE GENOMIC DNA]</scope>
    <source>
        <strain evidence="2 3">NM69_E16B</strain>
    </source>
</reference>
<dbReference type="EMBL" id="SRYZ01000002">
    <property type="protein sequence ID" value="TGY09315.1"/>
    <property type="molecule type" value="Genomic_DNA"/>
</dbReference>
<dbReference type="AlphaFoldDB" id="A0A4S2B5T5"/>
<keyword evidence="3" id="KW-1185">Reference proteome</keyword>
<feature type="chain" id="PRO_5020463683" evidence="1">
    <location>
        <begin position="24"/>
        <end position="135"/>
    </location>
</feature>
<dbReference type="Proteomes" id="UP000310532">
    <property type="component" value="Unassembled WGS sequence"/>
</dbReference>
<keyword evidence="1" id="KW-0732">Signal</keyword>
<proteinExistence type="predicted"/>
<organism evidence="2 3">
    <name type="scientific">Bacteroides muris</name>
    <name type="common">ex Afrizal et al. 2022</name>
    <dbReference type="NCBI Taxonomy" id="2516960"/>
    <lineage>
        <taxon>Bacteria</taxon>
        <taxon>Pseudomonadati</taxon>
        <taxon>Bacteroidota</taxon>
        <taxon>Bacteroidia</taxon>
        <taxon>Bacteroidales</taxon>
        <taxon>Bacteroidaceae</taxon>
        <taxon>Bacteroides</taxon>
    </lineage>
</organism>
<name>A0A4S2B5T5_9BACE</name>
<evidence type="ECO:0000256" key="1">
    <source>
        <dbReference type="SAM" id="SignalP"/>
    </source>
</evidence>
<comment type="caution">
    <text evidence="2">The sequence shown here is derived from an EMBL/GenBank/DDBJ whole genome shotgun (WGS) entry which is preliminary data.</text>
</comment>
<dbReference type="Gene3D" id="2.60.40.3080">
    <property type="match status" value="1"/>
</dbReference>
<feature type="signal peptide" evidence="1">
    <location>
        <begin position="1"/>
        <end position="23"/>
    </location>
</feature>
<sequence>MNMRRLLFILLTIFSLGNIAVHAEKVNDCIKIVLQQTVPGDYIPPINKEGGPVVRSIYMPIVDAYLYNNVVNVSFNENIESATITITNETTGETVYSETCSNPVTLNIDLNGEKSGEYSIEIETDDIFLEGYFNL</sequence>
<evidence type="ECO:0000313" key="3">
    <source>
        <dbReference type="Proteomes" id="UP000310532"/>
    </source>
</evidence>
<evidence type="ECO:0000313" key="2">
    <source>
        <dbReference type="EMBL" id="TGY09315.1"/>
    </source>
</evidence>
<dbReference type="InterPro" id="IPR021638">
    <property type="entry name" value="DUF3244"/>
</dbReference>
<gene>
    <name evidence="2" type="ORF">E5355_01270</name>
</gene>
<accession>A0A4S2B5T5</accession>
<dbReference type="Pfam" id="PF11589">
    <property type="entry name" value="DUF3244"/>
    <property type="match status" value="1"/>
</dbReference>